<accession>A0ABV4DZH8</accession>
<dbReference type="RefSeq" id="WP_369869182.1">
    <property type="nucleotide sequence ID" value="NZ_JBGFFE010000019.1"/>
</dbReference>
<dbReference type="Proteomes" id="UP001565220">
    <property type="component" value="Unassembled WGS sequence"/>
</dbReference>
<dbReference type="EMBL" id="JBGFFE010000019">
    <property type="protein sequence ID" value="MEY8764302.1"/>
    <property type="molecule type" value="Genomic_DNA"/>
</dbReference>
<evidence type="ECO:0008006" key="3">
    <source>
        <dbReference type="Google" id="ProtNLM"/>
    </source>
</evidence>
<evidence type="ECO:0000313" key="1">
    <source>
        <dbReference type="EMBL" id="MEY8764302.1"/>
    </source>
</evidence>
<organism evidence="1 2">
    <name type="scientific">Clostridium lapidicellarium</name>
    <dbReference type="NCBI Taxonomy" id="3240931"/>
    <lineage>
        <taxon>Bacteria</taxon>
        <taxon>Bacillati</taxon>
        <taxon>Bacillota</taxon>
        <taxon>Clostridia</taxon>
        <taxon>Eubacteriales</taxon>
        <taxon>Clostridiaceae</taxon>
        <taxon>Clostridium</taxon>
    </lineage>
</organism>
<name>A0ABV4DZH8_9CLOT</name>
<comment type="caution">
    <text evidence="1">The sequence shown here is derived from an EMBL/GenBank/DDBJ whole genome shotgun (WGS) entry which is preliminary data.</text>
</comment>
<reference evidence="1 2" key="1">
    <citation type="submission" date="2024-08" db="EMBL/GenBank/DDBJ databases">
        <title>Clostridium lapicellarii sp. nov., and Clostridium renhuaiense sp. nov., two species isolated from the mud in a fermentation cellar used for producing sauce-flavour Chinese liquors.</title>
        <authorList>
            <person name="Yang F."/>
            <person name="Wang H."/>
            <person name="Chen L.Q."/>
            <person name="Zhou N."/>
            <person name="Lu J.J."/>
            <person name="Pu X.X."/>
            <person name="Wan B."/>
            <person name="Wang L."/>
            <person name="Liu S.J."/>
        </authorList>
    </citation>
    <scope>NUCLEOTIDE SEQUENCE [LARGE SCALE GENOMIC DNA]</scope>
    <source>
        <strain evidence="1 2">MT-113</strain>
    </source>
</reference>
<keyword evidence="2" id="KW-1185">Reference proteome</keyword>
<protein>
    <recommendedName>
        <fullName evidence="3">CRISPR-associated protein Csh1</fullName>
    </recommendedName>
</protein>
<gene>
    <name evidence="1" type="ORF">AB8S09_11750</name>
</gene>
<sequence>MINEICNIFSREYQKSGDALIVDNYILSPGDYVKFTLEDQGEDIDIFNVDKKTDRFQDRYRKFAKMDCVSGLISMNKPIDPGKIVHSNNMYAFYVKKENLNSTRGKLNEKVIDRYYDILKNPEIKYKSKTKSLELYLKFENENGKPDGEFIDKIRNWIKQNIYKIADRLNLNKTYLKLFYSTDQKNYERESQRYIIPNIYNSTKYNIKIGNKVYGLPDFNMGLNSKKPYLDNKTRKSRLPVLIDSSTVSMEKKLFDSLLNYSAERKNYIYVGEDIEAVNYKDNRKTDFRGYFLRINKGKEVEIADYDSITEYRYKLKRDIEVFPIIDRGIGKNFELSLSILTDIGELKREVSEIFFNKYLENNFFTDAKDINLNDAKVKECLLRYRYGFYTWFYKGEDLLVSKFWNRMTLYLLCNSINKGNVNRAINQFNLRHAVLGYFNDGKGGEKMGAVVENVRKNVDRKINIKEDKKYEVEIENDREYHFCIGQLLNYFYSLNKSSSKNYSFINTIINARDVKVVRDKLRALFIKYDYAIQSSFRFNNMYYMVLSYEPEGEIDKDLIIAGFLCPNLIYKKSEDNNKKHNDTSKEED</sequence>
<proteinExistence type="predicted"/>
<evidence type="ECO:0000313" key="2">
    <source>
        <dbReference type="Proteomes" id="UP001565220"/>
    </source>
</evidence>